<dbReference type="SUPFAM" id="SSF53474">
    <property type="entry name" value="alpha/beta-Hydrolases"/>
    <property type="match status" value="1"/>
</dbReference>
<dbReference type="VEuPathDB" id="VectorBase:LOC119181713"/>
<reference evidence="6" key="1">
    <citation type="submission" date="2019-09" db="EMBL/GenBank/DDBJ databases">
        <title>Organ-specific transcriptomic study of the physiology of the cattle tick, Rhipicephalus microplus.</title>
        <authorList>
            <person name="Tirloni L."/>
            <person name="Braz G."/>
            <person name="Gandara A.C.P."/>
            <person name="Sabadin G.A."/>
            <person name="da Silva R.M."/>
            <person name="Guizzo M.G."/>
            <person name="Machado J.A."/>
            <person name="Costa E.P."/>
            <person name="Gomes H.F."/>
            <person name="Moraes J."/>
            <person name="Mota M.B.S."/>
            <person name="Mesquita R.D."/>
            <person name="Alvarenga P.H."/>
            <person name="Alves F."/>
            <person name="Seixas A."/>
            <person name="da Fonseca R.N."/>
            <person name="Fogaca A."/>
            <person name="Logullo C."/>
            <person name="Tanaka A."/>
            <person name="Daffre S."/>
            <person name="Termignoni C."/>
            <person name="Vaz I.S.Jr."/>
            <person name="Oliveira P.L."/>
            <person name="Ribeiro J.M."/>
        </authorList>
    </citation>
    <scope>NUCLEOTIDE SEQUENCE</scope>
    <source>
        <strain evidence="6">Porto Alegre</strain>
    </source>
</reference>
<dbReference type="EMBL" id="GHWJ01000222">
    <property type="protein sequence ID" value="NOV32959.1"/>
    <property type="molecule type" value="Transcribed_RNA"/>
</dbReference>
<dbReference type="InterPro" id="IPR001563">
    <property type="entry name" value="Peptidase_S10"/>
</dbReference>
<evidence type="ECO:0000256" key="5">
    <source>
        <dbReference type="SAM" id="SignalP"/>
    </source>
</evidence>
<dbReference type="PANTHER" id="PTHR11802">
    <property type="entry name" value="SERINE PROTEASE FAMILY S10 SERINE CARBOXYPEPTIDASE"/>
    <property type="match status" value="1"/>
</dbReference>
<dbReference type="GO" id="GO:1904715">
    <property type="term" value="P:negative regulation of chaperone-mediated autophagy"/>
    <property type="evidence" value="ECO:0007669"/>
    <property type="project" value="UniProtKB-ARBA"/>
</dbReference>
<evidence type="ECO:0000256" key="1">
    <source>
        <dbReference type="ARBA" id="ARBA00009431"/>
    </source>
</evidence>
<accession>A0A6M2CFY3</accession>
<organism evidence="6">
    <name type="scientific">Rhipicephalus microplus</name>
    <name type="common">Cattle tick</name>
    <name type="synonym">Boophilus microplus</name>
    <dbReference type="NCBI Taxonomy" id="6941"/>
    <lineage>
        <taxon>Eukaryota</taxon>
        <taxon>Metazoa</taxon>
        <taxon>Ecdysozoa</taxon>
        <taxon>Arthropoda</taxon>
        <taxon>Chelicerata</taxon>
        <taxon>Arachnida</taxon>
        <taxon>Acari</taxon>
        <taxon>Parasitiformes</taxon>
        <taxon>Ixodida</taxon>
        <taxon>Ixodoidea</taxon>
        <taxon>Ixodidae</taxon>
        <taxon>Rhipicephalinae</taxon>
        <taxon>Rhipicephalus</taxon>
        <taxon>Boophilus</taxon>
    </lineage>
</organism>
<dbReference type="FunFam" id="3.40.50.1820:FF:000335">
    <property type="entry name" value="Carboxypeptidase"/>
    <property type="match status" value="1"/>
</dbReference>
<dbReference type="GO" id="GO:0031647">
    <property type="term" value="P:regulation of protein stability"/>
    <property type="evidence" value="ECO:0007669"/>
    <property type="project" value="UniProtKB-ARBA"/>
</dbReference>
<sequence>MWFTKFLALFITTAPLLSVTAQGPTQDEIKSLPGLSVKPTFKQYSGFLNAGPNRRLHYWFAASQTPKASLDPVVIWVNAGPKGCSSMLTLMTEHGPFRPTDNGRRLVPNDFSWNKVANILFLDAPAGSGYSYDATGNYATDDDQAADDTYLAILDFYHKFTLYGTNDLYVIGQGQAATHVTLVVERLLEEPTVKLRGYAINNGILDNRFRRNGLIFFGYYHGLFGRRLWKKLTTNCCNGVVTRRSCNFVDSTSVTCQEAVKEAGNILGTEGLNMYNIYAKCEPSKNGSFSAFESHKSRRSRKLFVRRSGVTYEGTRWSPQCLDTGDVVAYLNRQDVKKALHVDESPNPWIPCSDVVKYKVLYDDLREIIKEISSGDKVRALFYYGDVDMVSNFLGAKWFVEDLRKQTLVTYEQWLFDQQIGGYVEYYAGKIVYLTIKGAGHRVSRDKPPVSLQIFERFIINAPF</sequence>
<dbReference type="GO" id="GO:0006508">
    <property type="term" value="P:proteolysis"/>
    <property type="evidence" value="ECO:0007669"/>
    <property type="project" value="UniProtKB-KW"/>
</dbReference>
<dbReference type="PRINTS" id="PR00724">
    <property type="entry name" value="CRBOXYPTASEC"/>
</dbReference>
<evidence type="ECO:0000256" key="3">
    <source>
        <dbReference type="ARBA" id="ARBA00022670"/>
    </source>
</evidence>
<evidence type="ECO:0000256" key="4">
    <source>
        <dbReference type="ARBA" id="ARBA00022801"/>
    </source>
</evidence>
<keyword evidence="2 6" id="KW-0121">Carboxypeptidase</keyword>
<dbReference type="InterPro" id="IPR029058">
    <property type="entry name" value="AB_hydrolase_fold"/>
</dbReference>
<dbReference type="Pfam" id="PF00450">
    <property type="entry name" value="Peptidase_S10"/>
    <property type="match status" value="1"/>
</dbReference>
<dbReference type="PANTHER" id="PTHR11802:SF201">
    <property type="entry name" value="CARBOXYPEPTIDASE"/>
    <property type="match status" value="1"/>
</dbReference>
<dbReference type="GO" id="GO:0004185">
    <property type="term" value="F:serine-type carboxypeptidase activity"/>
    <property type="evidence" value="ECO:0007669"/>
    <property type="project" value="InterPro"/>
</dbReference>
<dbReference type="Gene3D" id="3.40.50.1820">
    <property type="entry name" value="alpha/beta hydrolase"/>
    <property type="match status" value="1"/>
</dbReference>
<keyword evidence="4" id="KW-0378">Hydrolase</keyword>
<keyword evidence="5" id="KW-0732">Signal</keyword>
<evidence type="ECO:0000256" key="2">
    <source>
        <dbReference type="ARBA" id="ARBA00022645"/>
    </source>
</evidence>
<proteinExistence type="inferred from homology"/>
<protein>
    <submittedName>
        <fullName evidence="6">Putative serine carboxypeptidase</fullName>
    </submittedName>
</protein>
<feature type="chain" id="PRO_5027058655" evidence="5">
    <location>
        <begin position="22"/>
        <end position="464"/>
    </location>
</feature>
<name>A0A6M2CFY3_RHIMP</name>
<feature type="signal peptide" evidence="5">
    <location>
        <begin position="1"/>
        <end position="21"/>
    </location>
</feature>
<dbReference type="AlphaFoldDB" id="A0A6M2CFY3"/>
<evidence type="ECO:0000313" key="6">
    <source>
        <dbReference type="EMBL" id="NOV32959.1"/>
    </source>
</evidence>
<comment type="similarity">
    <text evidence="1">Belongs to the peptidase S10 family.</text>
</comment>
<dbReference type="OrthoDB" id="6510822at2759"/>
<keyword evidence="3" id="KW-0645">Protease</keyword>